<reference evidence="3" key="1">
    <citation type="journal article" date="2014" name="Int. J. Syst. Evol. Microbiol.">
        <title>Complete genome sequence of Corynebacterium casei LMG S-19264T (=DSM 44701T), isolated from a smear-ripened cheese.</title>
        <authorList>
            <consortium name="US DOE Joint Genome Institute (JGI-PGF)"/>
            <person name="Walter F."/>
            <person name="Albersmeier A."/>
            <person name="Kalinowski J."/>
            <person name="Ruckert C."/>
        </authorList>
    </citation>
    <scope>NUCLEOTIDE SEQUENCE</scope>
    <source>
        <strain evidence="3">JCM 4490</strain>
    </source>
</reference>
<name>A0A918J7M4_9ACTN</name>
<feature type="transmembrane region" description="Helical" evidence="1">
    <location>
        <begin position="181"/>
        <end position="202"/>
    </location>
</feature>
<keyword evidence="1" id="KW-0472">Membrane</keyword>
<dbReference type="Pfam" id="PF07853">
    <property type="entry name" value="DUF1648"/>
    <property type="match status" value="1"/>
</dbReference>
<dbReference type="Proteomes" id="UP000620224">
    <property type="component" value="Unassembled WGS sequence"/>
</dbReference>
<keyword evidence="1" id="KW-0812">Transmembrane</keyword>
<dbReference type="RefSeq" id="WP_229816101.1">
    <property type="nucleotide sequence ID" value="NZ_BMUE01000007.1"/>
</dbReference>
<evidence type="ECO:0000256" key="1">
    <source>
        <dbReference type="SAM" id="Phobius"/>
    </source>
</evidence>
<evidence type="ECO:0000313" key="3">
    <source>
        <dbReference type="EMBL" id="GGW55920.1"/>
    </source>
</evidence>
<feature type="transmembrane region" description="Helical" evidence="1">
    <location>
        <begin position="208"/>
        <end position="228"/>
    </location>
</feature>
<accession>A0A918J7M4</accession>
<comment type="caution">
    <text evidence="3">The sequence shown here is derived from an EMBL/GenBank/DDBJ whole genome shotgun (WGS) entry which is preliminary data.</text>
</comment>
<dbReference type="EMBL" id="BMUE01000007">
    <property type="protein sequence ID" value="GGW55920.1"/>
    <property type="molecule type" value="Genomic_DNA"/>
</dbReference>
<keyword evidence="1" id="KW-1133">Transmembrane helix</keyword>
<feature type="transmembrane region" description="Helical" evidence="1">
    <location>
        <begin position="88"/>
        <end position="106"/>
    </location>
</feature>
<protein>
    <recommendedName>
        <fullName evidence="2">DUF1648 domain-containing protein</fullName>
    </recommendedName>
</protein>
<feature type="domain" description="DUF1648" evidence="2">
    <location>
        <begin position="22"/>
        <end position="68"/>
    </location>
</feature>
<feature type="transmembrane region" description="Helical" evidence="1">
    <location>
        <begin position="58"/>
        <end position="81"/>
    </location>
</feature>
<evidence type="ECO:0000313" key="4">
    <source>
        <dbReference type="Proteomes" id="UP000620224"/>
    </source>
</evidence>
<reference evidence="3" key="2">
    <citation type="submission" date="2020-09" db="EMBL/GenBank/DDBJ databases">
        <authorList>
            <person name="Sun Q."/>
            <person name="Ohkuma M."/>
        </authorList>
    </citation>
    <scope>NUCLEOTIDE SEQUENCE</scope>
    <source>
        <strain evidence="3">JCM 4490</strain>
    </source>
</reference>
<gene>
    <name evidence="3" type="ORF">GCM10010503_36290</name>
</gene>
<dbReference type="InterPro" id="IPR012867">
    <property type="entry name" value="DUF1648"/>
</dbReference>
<dbReference type="AlphaFoldDB" id="A0A918J7M4"/>
<evidence type="ECO:0000259" key="2">
    <source>
        <dbReference type="Pfam" id="PF07853"/>
    </source>
</evidence>
<sequence>MTDGARRKSGAAWGLAGWAAVVLVLLAGLPPAASGRLPDRLAIHWSAASGRPDGSMPLWAAAAFPALIWAVLTAVVVLAVWRSGTRTIPGWAVATFGCGGVPLVGGQVSVVRANMDREDWHGAGSVTGWVVGTLVVTAVSGAVALFTLCRKPAAPRSVTDGPTIDVPAGHRFVWLSRTSNPWLQTTFAVTGLLAVAAGMAALAGLTDLTAGVVGAAALAVSSVLTLCCSSVQARVSERGLEVTFGPLGWPRRRWCPAGIESARAENRTPAQVGGWGYRLSGLGTTVMLRGGECLVVRSRTGKEFAVSVDDAERGAALLNSTSERSDG</sequence>
<feature type="transmembrane region" description="Helical" evidence="1">
    <location>
        <begin position="126"/>
        <end position="148"/>
    </location>
</feature>
<keyword evidence="4" id="KW-1185">Reference proteome</keyword>
<organism evidence="3 4">
    <name type="scientific">Streptomyces lucensis JCM 4490</name>
    <dbReference type="NCBI Taxonomy" id="1306176"/>
    <lineage>
        <taxon>Bacteria</taxon>
        <taxon>Bacillati</taxon>
        <taxon>Actinomycetota</taxon>
        <taxon>Actinomycetes</taxon>
        <taxon>Kitasatosporales</taxon>
        <taxon>Streptomycetaceae</taxon>
        <taxon>Streptomyces</taxon>
    </lineage>
</organism>
<proteinExistence type="predicted"/>